<dbReference type="Pfam" id="PF09817">
    <property type="entry name" value="Zwilch"/>
    <property type="match status" value="1"/>
</dbReference>
<proteinExistence type="inferred from homology"/>
<evidence type="ECO:0000256" key="2">
    <source>
        <dbReference type="ARBA" id="ARBA00009062"/>
    </source>
</evidence>
<dbReference type="GO" id="GO:1990423">
    <property type="term" value="C:RZZ complex"/>
    <property type="evidence" value="ECO:0007669"/>
    <property type="project" value="InterPro"/>
</dbReference>
<evidence type="ECO:0000256" key="3">
    <source>
        <dbReference type="ARBA" id="ARBA00022454"/>
    </source>
</evidence>
<dbReference type="GO" id="GO:0034501">
    <property type="term" value="P:protein localization to kinetochore"/>
    <property type="evidence" value="ECO:0007669"/>
    <property type="project" value="TreeGrafter"/>
</dbReference>
<dbReference type="Proteomes" id="UP000193944">
    <property type="component" value="Unassembled WGS sequence"/>
</dbReference>
<dbReference type="STRING" id="1754192.A0A1Y1X743"/>
<evidence type="ECO:0000256" key="1">
    <source>
        <dbReference type="ARBA" id="ARBA00004584"/>
    </source>
</evidence>
<dbReference type="PANTHER" id="PTHR15995:SF1">
    <property type="entry name" value="PROTEIN ZWILCH HOMOLOG"/>
    <property type="match status" value="1"/>
</dbReference>
<dbReference type="PANTHER" id="PTHR15995">
    <property type="entry name" value="PROTEIN ZWILCH HOMOLOG"/>
    <property type="match status" value="1"/>
</dbReference>
<keyword evidence="4" id="KW-0132">Cell division</keyword>
<protein>
    <submittedName>
        <fullName evidence="8">Uncharacterized protein</fullName>
    </submittedName>
</protein>
<dbReference type="GO" id="GO:0007094">
    <property type="term" value="P:mitotic spindle assembly checkpoint signaling"/>
    <property type="evidence" value="ECO:0007669"/>
    <property type="project" value="TreeGrafter"/>
</dbReference>
<dbReference type="AlphaFoldDB" id="A0A1Y1X743"/>
<dbReference type="OrthoDB" id="5556307at2759"/>
<gene>
    <name evidence="8" type="ORF">BCR32DRAFT_268430</name>
</gene>
<dbReference type="GO" id="GO:0051301">
    <property type="term" value="P:cell division"/>
    <property type="evidence" value="ECO:0007669"/>
    <property type="project" value="UniProtKB-KW"/>
</dbReference>
<keyword evidence="6" id="KW-0131">Cell cycle</keyword>
<evidence type="ECO:0000256" key="7">
    <source>
        <dbReference type="ARBA" id="ARBA00023328"/>
    </source>
</evidence>
<keyword evidence="9" id="KW-1185">Reference proteome</keyword>
<dbReference type="InterPro" id="IPR018630">
    <property type="entry name" value="Zwilch"/>
</dbReference>
<comment type="caution">
    <text evidence="8">The sequence shown here is derived from an EMBL/GenBank/DDBJ whole genome shotgun (WGS) entry which is preliminary data.</text>
</comment>
<evidence type="ECO:0000256" key="6">
    <source>
        <dbReference type="ARBA" id="ARBA00023306"/>
    </source>
</evidence>
<evidence type="ECO:0000313" key="9">
    <source>
        <dbReference type="Proteomes" id="UP000193944"/>
    </source>
</evidence>
<comment type="subcellular location">
    <subcellularLocation>
        <location evidence="1">Chromosome</location>
        <location evidence="1">Centromere</location>
    </subcellularLocation>
</comment>
<dbReference type="Gene3D" id="1.20.58.730">
    <property type="match status" value="1"/>
</dbReference>
<evidence type="ECO:0000256" key="4">
    <source>
        <dbReference type="ARBA" id="ARBA00022618"/>
    </source>
</evidence>
<evidence type="ECO:0000256" key="5">
    <source>
        <dbReference type="ARBA" id="ARBA00022776"/>
    </source>
</evidence>
<evidence type="ECO:0000313" key="8">
    <source>
        <dbReference type="EMBL" id="ORX81154.1"/>
    </source>
</evidence>
<dbReference type="Gene3D" id="1.10.287.1880">
    <property type="match status" value="1"/>
</dbReference>
<dbReference type="EMBL" id="MCFG01000125">
    <property type="protein sequence ID" value="ORX81154.1"/>
    <property type="molecule type" value="Genomic_DNA"/>
</dbReference>
<keyword evidence="3" id="KW-0158">Chromosome</keyword>
<reference evidence="8 9" key="2">
    <citation type="submission" date="2016-08" db="EMBL/GenBank/DDBJ databases">
        <title>Pervasive Adenine N6-methylation of Active Genes in Fungi.</title>
        <authorList>
            <consortium name="DOE Joint Genome Institute"/>
            <person name="Mondo S.J."/>
            <person name="Dannebaum R.O."/>
            <person name="Kuo R.C."/>
            <person name="Labutti K."/>
            <person name="Haridas S."/>
            <person name="Kuo A."/>
            <person name="Salamov A."/>
            <person name="Ahrendt S.R."/>
            <person name="Lipzen A."/>
            <person name="Sullivan W."/>
            <person name="Andreopoulos W.B."/>
            <person name="Clum A."/>
            <person name="Lindquist E."/>
            <person name="Daum C."/>
            <person name="Ramamoorthy G.K."/>
            <person name="Gryganskyi A."/>
            <person name="Culley D."/>
            <person name="Magnuson J.K."/>
            <person name="James T.Y."/>
            <person name="O'Malley M.A."/>
            <person name="Stajich J.E."/>
            <person name="Spatafora J.W."/>
            <person name="Visel A."/>
            <person name="Grigoriev I.V."/>
        </authorList>
    </citation>
    <scope>NUCLEOTIDE SEQUENCE [LARGE SCALE GENOMIC DNA]</scope>
    <source>
        <strain evidence="8 9">S4</strain>
    </source>
</reference>
<keyword evidence="7" id="KW-0137">Centromere</keyword>
<keyword evidence="5" id="KW-0498">Mitosis</keyword>
<comment type="similarity">
    <text evidence="2">Belongs to the ZWILCH family.</text>
</comment>
<accession>A0A1Y1X743</accession>
<reference evidence="8 9" key="1">
    <citation type="submission" date="2016-08" db="EMBL/GenBank/DDBJ databases">
        <title>A Parts List for Fungal Cellulosomes Revealed by Comparative Genomics.</title>
        <authorList>
            <consortium name="DOE Joint Genome Institute"/>
            <person name="Haitjema C.H."/>
            <person name="Gilmore S.P."/>
            <person name="Henske J.K."/>
            <person name="Solomon K.V."/>
            <person name="De Groot R."/>
            <person name="Kuo A."/>
            <person name="Mondo S.J."/>
            <person name="Salamov A.A."/>
            <person name="Labutti K."/>
            <person name="Zhao Z."/>
            <person name="Chiniquy J."/>
            <person name="Barry K."/>
            <person name="Brewer H.M."/>
            <person name="Purvine S.O."/>
            <person name="Wright A.T."/>
            <person name="Boxma B."/>
            <person name="Van Alen T."/>
            <person name="Hackstein J.H."/>
            <person name="Baker S.E."/>
            <person name="Grigoriev I.V."/>
            <person name="O'Malley M.A."/>
        </authorList>
    </citation>
    <scope>NUCLEOTIDE SEQUENCE [LARGE SCALE GENOMIC DNA]</scope>
    <source>
        <strain evidence="8 9">S4</strain>
    </source>
</reference>
<sequence>MIVSTLDSIASINNKKKINNENVTLLKEALNSLKTETFKNINLFNNLLSKDDSIILGANSQYNKNNNNANYYLNSNIKFEPVEYSFARYVISLYSLICKDFKEKIPFYCYCKKEIKQENDFETLYLGIHYEINKLNVNNGNFYITEIKNNGSFQYNKDYEENEENENSPLQISNIIKNTFDQKDIIDNKIKGHIIATYDILKNSNISNEKNHKNFSSIKLKATWENIQNLLSKPNSSADISLFINCYNGEIDQENHFLTKNLLKELHKLEEWNKIRKGKKWVSNQSLNISLKVDAFLNGIKDESYTTLSIDEMDDQLQNLNISSILVPRKDFDFTDKLWKFLINASSNEDLNDAFTAVLEELETFRLQPMVNKTNLSSFANIVRNCLKLAHTQTSPDFEEKKEAISETFDLWQKQPMDCLVEIGIWKLKRDYCYYLIENELSSLSELESLINPTFELDEQIHNLKILHRITELWILISNQIHSIPHEINRKIVQKVIEKLKNHHKIPDHLNFIINFPSINTNTIKIVNSLTKSYKPSSWTIKLNDNDTNNYMLTNSYKKKNPIIIYQLCKEENENNLFKQKNNTSNKEENDDMILTEKFYMNSCYRIISAKQTPFM</sequence>
<organism evidence="8 9">
    <name type="scientific">Anaeromyces robustus</name>
    <dbReference type="NCBI Taxonomy" id="1754192"/>
    <lineage>
        <taxon>Eukaryota</taxon>
        <taxon>Fungi</taxon>
        <taxon>Fungi incertae sedis</taxon>
        <taxon>Chytridiomycota</taxon>
        <taxon>Chytridiomycota incertae sedis</taxon>
        <taxon>Neocallimastigomycetes</taxon>
        <taxon>Neocallimastigales</taxon>
        <taxon>Neocallimastigaceae</taxon>
        <taxon>Anaeromyces</taxon>
    </lineage>
</organism>
<name>A0A1Y1X743_9FUNG</name>